<evidence type="ECO:0000313" key="1">
    <source>
        <dbReference type="EMBL" id="KAJ7985331.1"/>
    </source>
</evidence>
<comment type="caution">
    <text evidence="1">The sequence shown here is derived from an EMBL/GenBank/DDBJ whole genome shotgun (WGS) entry which is preliminary data.</text>
</comment>
<dbReference type="EMBL" id="CM055763">
    <property type="protein sequence ID" value="KAJ7985331.1"/>
    <property type="molecule type" value="Genomic_DNA"/>
</dbReference>
<dbReference type="Proteomes" id="UP001157502">
    <property type="component" value="Chromosome 36"/>
</dbReference>
<proteinExistence type="predicted"/>
<name>A0ACC2F1X3_DALPE</name>
<gene>
    <name evidence="1" type="ORF">DPEC_G00350960</name>
</gene>
<protein>
    <submittedName>
        <fullName evidence="1">Uncharacterized protein</fullName>
    </submittedName>
</protein>
<evidence type="ECO:0000313" key="2">
    <source>
        <dbReference type="Proteomes" id="UP001157502"/>
    </source>
</evidence>
<sequence length="111" mass="12161">MDSSGPAYGSALRSDSPITFPVRKSSEKEQRSASAAPSDRLTEESHSFDSHIHGGFDLRSVPPCARDPPVLTFHLNLPLHINQSRPRPFISQAGGTSFDSFLLPFQNVLLK</sequence>
<reference evidence="1" key="1">
    <citation type="submission" date="2021-05" db="EMBL/GenBank/DDBJ databases">
        <authorList>
            <person name="Pan Q."/>
            <person name="Jouanno E."/>
            <person name="Zahm M."/>
            <person name="Klopp C."/>
            <person name="Cabau C."/>
            <person name="Louis A."/>
            <person name="Berthelot C."/>
            <person name="Parey E."/>
            <person name="Roest Crollius H."/>
            <person name="Montfort J."/>
            <person name="Robinson-Rechavi M."/>
            <person name="Bouchez O."/>
            <person name="Lampietro C."/>
            <person name="Lopez Roques C."/>
            <person name="Donnadieu C."/>
            <person name="Postlethwait J."/>
            <person name="Bobe J."/>
            <person name="Dillon D."/>
            <person name="Chandos A."/>
            <person name="von Hippel F."/>
            <person name="Guiguen Y."/>
        </authorList>
    </citation>
    <scope>NUCLEOTIDE SEQUENCE</scope>
    <source>
        <strain evidence="1">YG-Jan2019</strain>
    </source>
</reference>
<keyword evidence="2" id="KW-1185">Reference proteome</keyword>
<organism evidence="1 2">
    <name type="scientific">Dallia pectoralis</name>
    <name type="common">Alaska blackfish</name>
    <dbReference type="NCBI Taxonomy" id="75939"/>
    <lineage>
        <taxon>Eukaryota</taxon>
        <taxon>Metazoa</taxon>
        <taxon>Chordata</taxon>
        <taxon>Craniata</taxon>
        <taxon>Vertebrata</taxon>
        <taxon>Euteleostomi</taxon>
        <taxon>Actinopterygii</taxon>
        <taxon>Neopterygii</taxon>
        <taxon>Teleostei</taxon>
        <taxon>Protacanthopterygii</taxon>
        <taxon>Esociformes</taxon>
        <taxon>Umbridae</taxon>
        <taxon>Dallia</taxon>
    </lineage>
</organism>
<accession>A0ACC2F1X3</accession>